<accession>A0ABW9VV27</accession>
<name>A0ABW9VV27_9BURK</name>
<feature type="compositionally biased region" description="Low complexity" evidence="1">
    <location>
        <begin position="47"/>
        <end position="56"/>
    </location>
</feature>
<evidence type="ECO:0000256" key="2">
    <source>
        <dbReference type="SAM" id="SignalP"/>
    </source>
</evidence>
<evidence type="ECO:0008006" key="5">
    <source>
        <dbReference type="Google" id="ProtNLM"/>
    </source>
</evidence>
<gene>
    <name evidence="3" type="ORF">GTP69_03660</name>
</gene>
<feature type="chain" id="PRO_5046795985" description="Exported signal peptide protein" evidence="2">
    <location>
        <begin position="26"/>
        <end position="173"/>
    </location>
</feature>
<proteinExistence type="predicted"/>
<protein>
    <recommendedName>
        <fullName evidence="5">Exported signal peptide protein</fullName>
    </recommendedName>
</protein>
<keyword evidence="4" id="KW-1185">Reference proteome</keyword>
<dbReference type="EMBL" id="WWCT01000002">
    <property type="protein sequence ID" value="MYN25495.1"/>
    <property type="molecule type" value="Genomic_DNA"/>
</dbReference>
<keyword evidence="2" id="KW-0732">Signal</keyword>
<feature type="compositionally biased region" description="Basic residues" evidence="1">
    <location>
        <begin position="32"/>
        <end position="46"/>
    </location>
</feature>
<evidence type="ECO:0000256" key="1">
    <source>
        <dbReference type="SAM" id="MobiDB-lite"/>
    </source>
</evidence>
<feature type="region of interest" description="Disordered" evidence="1">
    <location>
        <begin position="26"/>
        <end position="69"/>
    </location>
</feature>
<evidence type="ECO:0000313" key="3">
    <source>
        <dbReference type="EMBL" id="MYN25495.1"/>
    </source>
</evidence>
<evidence type="ECO:0000313" key="4">
    <source>
        <dbReference type="Proteomes" id="UP000642144"/>
    </source>
</evidence>
<dbReference type="RefSeq" id="WP_161053613.1">
    <property type="nucleotide sequence ID" value="NZ_WWCT01000002.1"/>
</dbReference>
<dbReference type="Proteomes" id="UP000642144">
    <property type="component" value="Unassembled WGS sequence"/>
</dbReference>
<sequence>MSISKLFMACSLALASLTLAAGAHAEDAPAKKTVKKTAAKSTKKAAAKPVAAAEPKAPNEEEDEPVVTDSSVTEFDCELGNKIAIYQNASDDSHIALRWKKRLHRLTRVGTTTGANRFENKMYGLIWIGIPAKGMLLDSKQNRQLANECRDAEQRKPVSTAAGEPTSAKISIQ</sequence>
<feature type="region of interest" description="Disordered" evidence="1">
    <location>
        <begin position="148"/>
        <end position="173"/>
    </location>
</feature>
<organism evidence="3 4">
    <name type="scientific">Duganella levis</name>
    <dbReference type="NCBI Taxonomy" id="2692169"/>
    <lineage>
        <taxon>Bacteria</taxon>
        <taxon>Pseudomonadati</taxon>
        <taxon>Pseudomonadota</taxon>
        <taxon>Betaproteobacteria</taxon>
        <taxon>Burkholderiales</taxon>
        <taxon>Oxalobacteraceae</taxon>
        <taxon>Telluria group</taxon>
        <taxon>Duganella</taxon>
    </lineage>
</organism>
<reference evidence="3 4" key="1">
    <citation type="submission" date="2019-12" db="EMBL/GenBank/DDBJ databases">
        <title>Novel species isolated from a subtropical stream in China.</title>
        <authorList>
            <person name="Lu H."/>
        </authorList>
    </citation>
    <scope>NUCLEOTIDE SEQUENCE [LARGE SCALE GENOMIC DNA]</scope>
    <source>
        <strain evidence="3 4">CY42W</strain>
    </source>
</reference>
<feature type="signal peptide" evidence="2">
    <location>
        <begin position="1"/>
        <end position="25"/>
    </location>
</feature>
<comment type="caution">
    <text evidence="3">The sequence shown here is derived from an EMBL/GenBank/DDBJ whole genome shotgun (WGS) entry which is preliminary data.</text>
</comment>